<feature type="region of interest" description="Disordered" evidence="1">
    <location>
        <begin position="306"/>
        <end position="355"/>
    </location>
</feature>
<gene>
    <name evidence="2" type="ORF">E4U42_002346</name>
</gene>
<evidence type="ECO:0000256" key="1">
    <source>
        <dbReference type="SAM" id="MobiDB-lite"/>
    </source>
</evidence>
<evidence type="ECO:0000313" key="3">
    <source>
        <dbReference type="Proteomes" id="UP000811619"/>
    </source>
</evidence>
<organism evidence="2 3">
    <name type="scientific">Claviceps africana</name>
    <dbReference type="NCBI Taxonomy" id="83212"/>
    <lineage>
        <taxon>Eukaryota</taxon>
        <taxon>Fungi</taxon>
        <taxon>Dikarya</taxon>
        <taxon>Ascomycota</taxon>
        <taxon>Pezizomycotina</taxon>
        <taxon>Sordariomycetes</taxon>
        <taxon>Hypocreomycetidae</taxon>
        <taxon>Hypocreales</taxon>
        <taxon>Clavicipitaceae</taxon>
        <taxon>Claviceps</taxon>
    </lineage>
</organism>
<keyword evidence="3" id="KW-1185">Reference proteome</keyword>
<dbReference type="EMBL" id="SRPY01000190">
    <property type="protein sequence ID" value="KAG5927323.1"/>
    <property type="molecule type" value="Genomic_DNA"/>
</dbReference>
<protein>
    <submittedName>
        <fullName evidence="2">Uncharacterized protein</fullName>
    </submittedName>
</protein>
<dbReference type="OrthoDB" id="5405126at2759"/>
<accession>A0A8K0J8B5</accession>
<reference evidence="2" key="1">
    <citation type="journal article" date="2020" name="bioRxiv">
        <title>Whole genome comparisons of ergot fungi reveals the divergence and evolution of species within the genus Claviceps are the result of varying mechanisms driving genome evolution and host range expansion.</title>
        <authorList>
            <person name="Wyka S.A."/>
            <person name="Mondo S.J."/>
            <person name="Liu M."/>
            <person name="Dettman J."/>
            <person name="Nalam V."/>
            <person name="Broders K.D."/>
        </authorList>
    </citation>
    <scope>NUCLEOTIDE SEQUENCE</scope>
    <source>
        <strain evidence="2">CCC 489</strain>
    </source>
</reference>
<evidence type="ECO:0000313" key="2">
    <source>
        <dbReference type="EMBL" id="KAG5927323.1"/>
    </source>
</evidence>
<name>A0A8K0J8B5_9HYPO</name>
<dbReference type="AlphaFoldDB" id="A0A8K0J8B5"/>
<comment type="caution">
    <text evidence="2">The sequence shown here is derived from an EMBL/GenBank/DDBJ whole genome shotgun (WGS) entry which is preliminary data.</text>
</comment>
<proteinExistence type="predicted"/>
<dbReference type="Proteomes" id="UP000811619">
    <property type="component" value="Unassembled WGS sequence"/>
</dbReference>
<sequence>MSARAVFFALRSLGCQRGLPPSRLVSGWRRGFSSTASNAVRAVFTKTNNAELNMVLQYIQEKIIFPAYLPKEQRKIVFDSKKKSFLEQNPIVIEVDGLEHKFSHIDRSKDIMNSKRALSNALNSMHSADDWANLGTLLAGLKKAGIRLKARHWGEVVRKAGRRGHVYTVIECAKQSDKTGLSLKGAEVTIRVLAFVNDKICSSSGAAAESRQALTWVETVLDLLQRPEHATPDEPTRNRLHYSRLVRGMVLFARASVANAGTATAAEKDVDSLRDEVALLTSLWNDAVENDLEEVAEFVRLKPALEREANEKQGGNQADEAPKKQGGNQADEAPKTQGGNQADEAPKKQGGNRADEALNGSAYVQVLAQNIKGIKIAQQVLGQEAEALSPILKNLESHLQDFAIKSKLRKESWANEYEKVMGQKPDWPAVGNKTVEDA</sequence>